<evidence type="ECO:0000256" key="12">
    <source>
        <dbReference type="ARBA" id="ARBA00023069"/>
    </source>
</evidence>
<evidence type="ECO:0000256" key="20">
    <source>
        <dbReference type="SAM" id="MobiDB-lite"/>
    </source>
</evidence>
<feature type="region of interest" description="Disordered" evidence="20">
    <location>
        <begin position="239"/>
        <end position="271"/>
    </location>
</feature>
<evidence type="ECO:0000256" key="13">
    <source>
        <dbReference type="ARBA" id="ARBA00023136"/>
    </source>
</evidence>
<dbReference type="Pfam" id="PF01477">
    <property type="entry name" value="PLAT"/>
    <property type="match status" value="1"/>
</dbReference>
<dbReference type="GeneTree" id="ENSGT00940000162104"/>
<feature type="transmembrane region" description="Helical" evidence="21">
    <location>
        <begin position="1764"/>
        <end position="1783"/>
    </location>
</feature>
<dbReference type="Proteomes" id="UP000694381">
    <property type="component" value="Unassembled WGS sequence"/>
</dbReference>
<comment type="caution">
    <text evidence="19">Lacks conserved residue(s) required for the propagation of feature annotation.</text>
</comment>
<feature type="transmembrane region" description="Helical" evidence="21">
    <location>
        <begin position="1380"/>
        <end position="1410"/>
    </location>
</feature>
<dbReference type="InterPro" id="IPR036392">
    <property type="entry name" value="PLAT/LH2_dom_sf"/>
</dbReference>
<dbReference type="PROSITE" id="PS50095">
    <property type="entry name" value="PLAT"/>
    <property type="match status" value="1"/>
</dbReference>
<dbReference type="InterPro" id="IPR014010">
    <property type="entry name" value="REJ_dom"/>
</dbReference>
<sequence>GSVVYSNYCVAVEVRPRAPVSVISEGTHIFIPRATSMPIILRGSQSYDPDNPGAALRYYWTCTASSLPGWPCFDDSTPHQVDTRAPAISFPAKCLSECCDQFIVTLTVSSNGQNSSQAQVFLSTRPDPAFRFVHISWVNFKDIGINWNEELSLQALCEDCGDARDLSYSWDLFLVNATEKSGMQVPFCSTVGLLGTSALGAILKFSEPNLQEDPSGSLAPHSLEPLRMTLDWPAPSILGRTSTDSTAASHETPAPGLMAGPDEPSGDGSLRSLGEEVLTVNTPEGSWPFPSSSPAFDEFEAYYSDIQEALPSRGRQPGNSTNLLGSGPSMNAEARPSDGDNLLDPFLHTGRAEPALMIDWPKTLVSSAVFYGYTSSGIMGPVVTIKPYSLSSGETYVLQASVASKHGLLGKAQLYLMVNKAPQDMACQVQPHHGLEAHTIFSVFCMSGKPDFHYEFRYWIGNASSHSLYRGQDTHYYFSLPAGETSDNYKVIISTEITDGQGSKVQPCTAVVTVLPRYHGNDCPDEDLYHSSLRNLSTLQLMGSYMEIRNYITMVTGILNRLAKESRNTSCGLWSQIQDALISSACQLPFTDQEAMMDSIWLLRDLISIQNKLSFMSAMCIFKYIRLFLAQGQLSGRFVVNRNLSLELVLLISGVWEAAKQGKMRNEDYLQEEAMKLISEALLHRFHMSTEQMESWTLIHRTLQSSVQNLGCVRVHLPGDLAWHSSAQEETQGQCYISQLMFFTENPYPGGRSPGQVGGVLSLMLYSCSSRKPIRRGRLETPVTVEFGEEDHPRNTTMFTLLRDEVNLHRFVGLSENPQESLQICIEFSEPVTRAFPIMLLVRFSEKPTPSDFLVKEIYFWDKQTVQIYIPAIPRKGSNVGYLSLLDADYDRRPPNKYFARTVNYTVHFQWIQCVFWDKTEWRSEGFSPQPGTSGKINCSYHRLTPFSVLQRKLNSSFEVNSISKFQSHPQNLLPSILTVVFMVLYGCLVIKSRCVNRHERKKTGCIFLKEDSPPGHQLYAIVIDTGFRSPAQFTSKVFIVLCGENGLSETKELYCPERSLFERNSRHTFVLSARNHLGPLRKIHLWHDSSGPSPSWFISHVIVKELRSGQAWFFPAQCWLAVSQHDGCVQRELTRLCHGLGFWKLFYSKFMEYLEDFHVWLSPYSQPTSSSYPHTQRLAVSFCLLCVYACLTALVTVEGHEQHPLDVGPTNITLRSFSLGLLCTLLASPGAQLLSLLFRQSKEALGHPWADSQGRLREAKTEAPQGPTLSQFQNPASHILSESDQAWRTAASGNDVAYPSLQLEACGDEELTLREKIHHSPPTLQAPSSDSEGFWPQQSRAYQPWTSSVAWIICWSVSLACASGTGFLGYRFVPTQCMWWLHLLALSIICCVFVTQPLMICVVALAFAWKRKDDSQFFTESLCDATKDLNLELEYSRIHDSSSSSYCAPTSAGEAEKILAARQRERHLRWAQPPSTAQLRVTRERLRRESHMQAALRDVCMHSLLLLQLLLLIYGRFCPGERSLNQAIRKEFTRNARRSLEDLSSTDDWWDWTLSTMLDGLYPGGSSAGAWGAQPDALGGQCHLIGTSVIKQLKVSSSPGCKPHRPFSAFMEDSLHIPNPELDFENRNMTPGGPEACRMRRESYMHSLGKTRLEAHAALTALRTSRWISCSTRAMSVHFTLYNPSTQLFTSVSLGAEVLPTGGLVPWSLVESFSIFRSDSVCQYHLVFSELMFLVLNMTRLCFQLWEMATKGVLSYWRKPRHWLELSVSGVALVYCAASGHLTTLAGDVTDQFRKGLCPMFVDFSLMALWNQRVRWLQGILLFLWMWKCILLPGFLNTTVSSPVIRPSLSRLFLVGVLLLATHCRLCRFLLFTWMPSSWTSADVIPGPLFGFLGRSQKDSWQDLWESDQPDMAHYLGALFLLAATLCFGMLRASVMTFFRKRKSVYRKSLVTLKDVAVYLWRKVLTFLRLETPGVEETEVATDHNYYLDEFSTLLDELLMKIDDLSDSLEFSILEEQLRRRMETGKNADI</sequence>
<evidence type="ECO:0000256" key="19">
    <source>
        <dbReference type="PROSITE-ProRule" id="PRU00152"/>
    </source>
</evidence>
<dbReference type="PANTHER" id="PTHR46730:SF4">
    <property type="entry name" value="POLYCYSTIC KIDNEY DISEASE PROTEIN 1-LIKE 1"/>
    <property type="match status" value="1"/>
</dbReference>
<dbReference type="InterPro" id="IPR002859">
    <property type="entry name" value="PKD/REJ-like"/>
</dbReference>
<protein>
    <recommendedName>
        <fullName evidence="18">Polycystin-1-like protein 1</fullName>
    </recommendedName>
</protein>
<evidence type="ECO:0000256" key="2">
    <source>
        <dbReference type="ARBA" id="ARBA00007200"/>
    </source>
</evidence>
<keyword evidence="26" id="KW-1185">Reference proteome</keyword>
<feature type="transmembrane region" description="Helical" evidence="21">
    <location>
        <begin position="1916"/>
        <end position="1940"/>
    </location>
</feature>
<evidence type="ECO:0000256" key="15">
    <source>
        <dbReference type="ARBA" id="ARBA00023180"/>
    </source>
</evidence>
<keyword evidence="6" id="KW-0107">Calcium channel</keyword>
<evidence type="ECO:0000313" key="25">
    <source>
        <dbReference type="Ensembl" id="ENSNGAP00000004267.1"/>
    </source>
</evidence>
<dbReference type="Ensembl" id="ENSNGAT00000006764.1">
    <property type="protein sequence ID" value="ENSNGAP00000004267.1"/>
    <property type="gene ID" value="ENSNGAG00000005394.1"/>
</dbReference>
<feature type="transmembrane region" description="Helical" evidence="21">
    <location>
        <begin position="973"/>
        <end position="991"/>
    </location>
</feature>
<dbReference type="OMA" id="QQGAWTH"/>
<feature type="transmembrane region" description="Helical" evidence="21">
    <location>
        <begin position="1179"/>
        <end position="1198"/>
    </location>
</feature>
<keyword evidence="15" id="KW-0325">Glycoprotein</keyword>
<evidence type="ECO:0000256" key="10">
    <source>
        <dbReference type="ARBA" id="ARBA00022989"/>
    </source>
</evidence>
<dbReference type="Gene3D" id="2.60.60.20">
    <property type="entry name" value="PLAT/LH2 domain"/>
    <property type="match status" value="1"/>
</dbReference>
<feature type="transmembrane region" description="Helical" evidence="21">
    <location>
        <begin position="1218"/>
        <end position="1239"/>
    </location>
</feature>
<evidence type="ECO:0000256" key="4">
    <source>
        <dbReference type="ARBA" id="ARBA00022475"/>
    </source>
</evidence>
<dbReference type="FunFam" id="2.60.60.20:FF:000017">
    <property type="entry name" value="Polycystin 1 like 1, transient receptor potential channel interacting"/>
    <property type="match status" value="1"/>
</dbReference>
<dbReference type="Pfam" id="PF01825">
    <property type="entry name" value="GPS"/>
    <property type="match status" value="1"/>
</dbReference>
<dbReference type="InterPro" id="IPR001024">
    <property type="entry name" value="PLAT/LH2_dom"/>
</dbReference>
<dbReference type="Pfam" id="PF20519">
    <property type="entry name" value="Polycystin_dom"/>
    <property type="match status" value="1"/>
</dbReference>
<evidence type="ECO:0000256" key="6">
    <source>
        <dbReference type="ARBA" id="ARBA00022673"/>
    </source>
</evidence>
<keyword evidence="13 21" id="KW-0472">Membrane</keyword>
<evidence type="ECO:0000256" key="18">
    <source>
        <dbReference type="ARBA" id="ARBA00073797"/>
    </source>
</evidence>
<feature type="region of interest" description="Disordered" evidence="20">
    <location>
        <begin position="310"/>
        <end position="339"/>
    </location>
</feature>
<dbReference type="GO" id="GO:0060170">
    <property type="term" value="C:ciliary membrane"/>
    <property type="evidence" value="ECO:0007669"/>
    <property type="project" value="UniProtKB-SubCell"/>
</dbReference>
<comment type="subcellular location">
    <subcellularLocation>
        <location evidence="1">Cell projection</location>
        <location evidence="1">Cilium membrane</location>
        <topology evidence="1">Multi-pass membrane protein</topology>
    </subcellularLocation>
</comment>
<keyword evidence="11" id="KW-0406">Ion transport</keyword>
<evidence type="ECO:0000259" key="22">
    <source>
        <dbReference type="PROSITE" id="PS50095"/>
    </source>
</evidence>
<evidence type="ECO:0000256" key="1">
    <source>
        <dbReference type="ARBA" id="ARBA00004272"/>
    </source>
</evidence>
<accession>A0A8C6QJD0</accession>
<evidence type="ECO:0000256" key="21">
    <source>
        <dbReference type="SAM" id="Phobius"/>
    </source>
</evidence>
<dbReference type="Pfam" id="PF02010">
    <property type="entry name" value="REJ"/>
    <property type="match status" value="2"/>
</dbReference>
<evidence type="ECO:0000259" key="23">
    <source>
        <dbReference type="PROSITE" id="PS50221"/>
    </source>
</evidence>
<feature type="domain" description="GAIN-B" evidence="23">
    <location>
        <begin position="810"/>
        <end position="957"/>
    </location>
</feature>
<dbReference type="GO" id="GO:0005262">
    <property type="term" value="F:calcium channel activity"/>
    <property type="evidence" value="ECO:0007669"/>
    <property type="project" value="UniProtKB-KW"/>
</dbReference>
<keyword evidence="4" id="KW-1003">Cell membrane</keyword>
<evidence type="ECO:0000256" key="3">
    <source>
        <dbReference type="ARBA" id="ARBA00022448"/>
    </source>
</evidence>
<evidence type="ECO:0000256" key="5">
    <source>
        <dbReference type="ARBA" id="ARBA00022568"/>
    </source>
</evidence>
<keyword evidence="14" id="KW-1015">Disulfide bond</keyword>
<evidence type="ECO:0000256" key="9">
    <source>
        <dbReference type="ARBA" id="ARBA00022837"/>
    </source>
</evidence>
<keyword evidence="8" id="KW-0677">Repeat</keyword>
<feature type="transmembrane region" description="Helical" evidence="21">
    <location>
        <begin position="1853"/>
        <end position="1872"/>
    </location>
</feature>
<gene>
    <name evidence="25" type="primary">Pkd1l1</name>
</gene>
<feature type="domain" description="PLAT" evidence="22">
    <location>
        <begin position="1018"/>
        <end position="1135"/>
    </location>
</feature>
<evidence type="ECO:0000313" key="26">
    <source>
        <dbReference type="Proteomes" id="UP000694381"/>
    </source>
</evidence>
<dbReference type="SMART" id="SM00308">
    <property type="entry name" value="LH2"/>
    <property type="match status" value="1"/>
</dbReference>
<evidence type="ECO:0000256" key="14">
    <source>
        <dbReference type="ARBA" id="ARBA00023157"/>
    </source>
</evidence>
<dbReference type="InterPro" id="IPR000203">
    <property type="entry name" value="GPS"/>
</dbReference>
<evidence type="ECO:0000259" key="24">
    <source>
        <dbReference type="PROSITE" id="PS51111"/>
    </source>
</evidence>
<proteinExistence type="inferred from homology"/>
<dbReference type="SUPFAM" id="SSF49723">
    <property type="entry name" value="Lipase/lipooxygenase domain (PLAT/LH2 domain)"/>
    <property type="match status" value="1"/>
</dbReference>
<keyword evidence="5" id="KW-0109">Calcium transport</keyword>
<dbReference type="InterPro" id="IPR057244">
    <property type="entry name" value="GAIN_B"/>
</dbReference>
<keyword evidence="3" id="KW-0813">Transport</keyword>
<feature type="transmembrane region" description="Helical" evidence="21">
    <location>
        <begin position="1817"/>
        <end position="1841"/>
    </location>
</feature>
<keyword evidence="12" id="KW-0969">Cilium</keyword>
<evidence type="ECO:0000256" key="11">
    <source>
        <dbReference type="ARBA" id="ARBA00023065"/>
    </source>
</evidence>
<feature type="domain" description="REJ" evidence="24">
    <location>
        <begin position="1"/>
        <end position="797"/>
    </location>
</feature>
<comment type="similarity">
    <text evidence="2">Belongs to the polycystin family.</text>
</comment>
<evidence type="ECO:0000256" key="8">
    <source>
        <dbReference type="ARBA" id="ARBA00022737"/>
    </source>
</evidence>
<keyword evidence="16" id="KW-0966">Cell projection</keyword>
<dbReference type="PROSITE" id="PS50221">
    <property type="entry name" value="GAIN_B"/>
    <property type="match status" value="1"/>
</dbReference>
<keyword evidence="9" id="KW-0106">Calcium</keyword>
<name>A0A8C6QJD0_NANGA</name>
<evidence type="ECO:0000256" key="16">
    <source>
        <dbReference type="ARBA" id="ARBA00023273"/>
    </source>
</evidence>
<dbReference type="PANTHER" id="PTHR46730">
    <property type="entry name" value="POLYCYSTIN-1"/>
    <property type="match status" value="1"/>
</dbReference>
<organism evidence="25 26">
    <name type="scientific">Nannospalax galili</name>
    <name type="common">Northern Israeli blind subterranean mole rat</name>
    <name type="synonym">Spalax galili</name>
    <dbReference type="NCBI Taxonomy" id="1026970"/>
    <lineage>
        <taxon>Eukaryota</taxon>
        <taxon>Metazoa</taxon>
        <taxon>Chordata</taxon>
        <taxon>Craniata</taxon>
        <taxon>Vertebrata</taxon>
        <taxon>Euteleostomi</taxon>
        <taxon>Mammalia</taxon>
        <taxon>Eutheria</taxon>
        <taxon>Euarchontoglires</taxon>
        <taxon>Glires</taxon>
        <taxon>Rodentia</taxon>
        <taxon>Myomorpha</taxon>
        <taxon>Muroidea</taxon>
        <taxon>Spalacidae</taxon>
        <taxon>Spalacinae</taxon>
        <taxon>Nannospalax</taxon>
    </lineage>
</organism>
<dbReference type="InterPro" id="IPR046791">
    <property type="entry name" value="Polycystin_dom"/>
</dbReference>
<keyword evidence="10 21" id="KW-1133">Transmembrane helix</keyword>
<keyword evidence="17" id="KW-0407">Ion channel</keyword>
<evidence type="ECO:0000256" key="7">
    <source>
        <dbReference type="ARBA" id="ARBA00022692"/>
    </source>
</evidence>
<feature type="transmembrane region" description="Helical" evidence="21">
    <location>
        <begin position="1350"/>
        <end position="1374"/>
    </location>
</feature>
<feature type="compositionally biased region" description="Polar residues" evidence="20">
    <location>
        <begin position="239"/>
        <end position="249"/>
    </location>
</feature>
<keyword evidence="7 21" id="KW-0812">Transmembrane</keyword>
<reference evidence="25" key="1">
    <citation type="submission" date="2025-08" db="UniProtKB">
        <authorList>
            <consortium name="Ensembl"/>
        </authorList>
    </citation>
    <scope>IDENTIFICATION</scope>
</reference>
<evidence type="ECO:0000256" key="17">
    <source>
        <dbReference type="ARBA" id="ARBA00023303"/>
    </source>
</evidence>
<reference evidence="25" key="2">
    <citation type="submission" date="2025-09" db="UniProtKB">
        <authorList>
            <consortium name="Ensembl"/>
        </authorList>
    </citation>
    <scope>IDENTIFICATION</scope>
</reference>
<dbReference type="PROSITE" id="PS51111">
    <property type="entry name" value="REJ"/>
    <property type="match status" value="1"/>
</dbReference>
<feature type="region of interest" description="Disordered" evidence="20">
    <location>
        <begin position="1250"/>
        <end position="1275"/>
    </location>
</feature>